<evidence type="ECO:0000313" key="2">
    <source>
        <dbReference type="Proteomes" id="UP001608902"/>
    </source>
</evidence>
<reference evidence="1 2" key="1">
    <citation type="submission" date="2024-08" db="EMBL/GenBank/DDBJ databases">
        <title>Gnathostoma spinigerum genome.</title>
        <authorList>
            <person name="Gonzalez-Bertolin B."/>
            <person name="Monzon S."/>
            <person name="Zaballos A."/>
            <person name="Jimenez P."/>
            <person name="Dekumyoy P."/>
            <person name="Varona S."/>
            <person name="Cuesta I."/>
            <person name="Sumanam S."/>
            <person name="Adisakwattana P."/>
            <person name="Gasser R.B."/>
            <person name="Hernandez-Gonzalez A."/>
            <person name="Young N.D."/>
            <person name="Perteguer M.J."/>
        </authorList>
    </citation>
    <scope>NUCLEOTIDE SEQUENCE [LARGE SCALE GENOMIC DNA]</scope>
    <source>
        <strain evidence="1">AL3</strain>
        <tissue evidence="1">Liver</tissue>
    </source>
</reference>
<comment type="caution">
    <text evidence="1">The sequence shown here is derived from an EMBL/GenBank/DDBJ whole genome shotgun (WGS) entry which is preliminary data.</text>
</comment>
<dbReference type="Gene3D" id="1.25.50.20">
    <property type="match status" value="1"/>
</dbReference>
<name>A0ABD6EW34_9BILA</name>
<accession>A0ABD6EW34</accession>
<protein>
    <submittedName>
        <fullName evidence="1">Uncharacterized protein</fullName>
    </submittedName>
</protein>
<evidence type="ECO:0000313" key="1">
    <source>
        <dbReference type="EMBL" id="MFH4981469.1"/>
    </source>
</evidence>
<dbReference type="EMBL" id="JBGFUD010007274">
    <property type="protein sequence ID" value="MFH4981469.1"/>
    <property type="molecule type" value="Genomic_DNA"/>
</dbReference>
<dbReference type="AlphaFoldDB" id="A0ABD6EW34"/>
<dbReference type="Proteomes" id="UP001608902">
    <property type="component" value="Unassembled WGS sequence"/>
</dbReference>
<organism evidence="1 2">
    <name type="scientific">Gnathostoma spinigerum</name>
    <dbReference type="NCBI Taxonomy" id="75299"/>
    <lineage>
        <taxon>Eukaryota</taxon>
        <taxon>Metazoa</taxon>
        <taxon>Ecdysozoa</taxon>
        <taxon>Nematoda</taxon>
        <taxon>Chromadorea</taxon>
        <taxon>Rhabditida</taxon>
        <taxon>Spirurina</taxon>
        <taxon>Gnathostomatomorpha</taxon>
        <taxon>Gnathostomatoidea</taxon>
        <taxon>Gnathostomatidae</taxon>
        <taxon>Gnathostoma</taxon>
    </lineage>
</organism>
<keyword evidence="2" id="KW-1185">Reference proteome</keyword>
<proteinExistence type="predicted"/>
<sequence>MVPGTNVFMADPHFTVLGLQTPAYGSPGAFWKVIRETVVLRWFGSRATNQVEKIAFDGAVSYLAESVLDETRTAESDAGILVQLGEQLRNSLPREMDERMSNEEKKTEMNVIFTGQVIEMMANMIGERGVYDAIHSFLVDVRQKGEASLLKSFDRVFLQQEVKDWCGRPLNVTEFLTQWIEKKLPKSGVSFTTFLLHIVLSDRKNVPTVAVNHSEDTEDYPPIPLFMRSLTEHNESIIWQSQECGIFLSVHEAYVMTLINNIDVIFRSGSPVLQRLTYEEEGPLSYSTLLSNIYLNQMKISLKEQLVFVADRLHFLLSNKWSPDYEGITRLMKVFLKENDEVEPLIIFLPMFRRLYRIMAGTYHERIFLEYATKLLQSQHWSLWWRDCRDPRKNLHRRILFPLSVRWNFQMARQTAMVLFNDIISKSDYLNPDNHHLVHLAESVFCAAVLHNVSYFYLFHERLTNVNDDASDKDYLYDEVIRSLGCTDSDAAITRYANVG</sequence>
<gene>
    <name evidence="1" type="ORF">AB6A40_008178</name>
</gene>